<evidence type="ECO:0000256" key="3">
    <source>
        <dbReference type="ARBA" id="ARBA00022884"/>
    </source>
</evidence>
<keyword evidence="4 5" id="KW-0648">Protein biosynthesis</keyword>
<comment type="similarity">
    <text evidence="5">Belongs to the NEMF family.</text>
</comment>
<dbReference type="STRING" id="270498.CHK_1209"/>
<comment type="function">
    <text evidence="5">Key component of the ribosome quality control system (RQC), a ribosome-associated complex that mediates the extraction of incompletely synthesized nascent chains from stalled ribosomes and their subsequent degradation. RqcH recruits Ala-charged tRNA, and with RqcP directs the elongation of stalled nascent chains on 50S ribosomal subunits, leading to non-templated C-terminal alanine extensions (Ala tail). The Ala tail promotes nascent chain degradation. May add between 1 and at least 8 Ala residues. Binds to stalled 50S ribosomal subunits.</text>
</comment>
<evidence type="ECO:0000256" key="1">
    <source>
        <dbReference type="ARBA" id="ARBA00022555"/>
    </source>
</evidence>
<sequence>MTLDGLTLYTCVAELQEKCRDAKIQKVLMPGKEELVFQLYSAAEGTLRLTISADAGDCSLYLTSHTKENPKVPPAFCMFLRKYLTGAHIADITQRGLDRVVVFTLETKDEMLHPITLRLIVEIMGKYSNIILVNAENRILDSIRRVSVDVSSKRQILPGAVYDDPPQEKLNPLTLSLGTLTEALHTKRDTKIVSHIVSVFDGISLQTAQEVLYRAGIDETMTGALCGKQLERIARALHDFLTNAVAHPLPCIQRNADMLPVFFSCVPYETYPEQTRKSFATVNEMLDYYYSKRLMIFRMTQQRDALYKTVHKIYAKLLKLIGVYEATLRDVAKAEKLQKRADLITANIYRLKKGMQSFEAVDYETGENVSVALDVSRSPQETAQKLYKKIGKLKTAALINQKKLADAREEQEFLEGVLHFTENARSTDEISEIRLTLVRAGYLAPPPKNKKEPEIQSHPLHYVSPTGYEIFVGKNDRQNEQLTMRDAAKDDIWFHAQKTPGSHVLLVTGGTDLNDIDDETVVMAAELAAAHSRARQSGKTAVDYTQRKNIKKPPAARPGKVIYDDYFTVYVDAANGTRRIPEEENE</sequence>
<dbReference type="Gene3D" id="2.30.310.10">
    <property type="entry name" value="ibrinogen binding protein from staphylococcus aureus domain"/>
    <property type="match status" value="1"/>
</dbReference>
<dbReference type="Gene3D" id="1.10.8.50">
    <property type="match status" value="1"/>
</dbReference>
<dbReference type="InterPro" id="IPR008532">
    <property type="entry name" value="NFACT_RNA-bd"/>
</dbReference>
<dbReference type="HAMAP" id="MF_00844_B">
    <property type="entry name" value="RqcH_B"/>
    <property type="match status" value="1"/>
</dbReference>
<dbReference type="PATRIC" id="fig|270498.16.peg.167"/>
<proteinExistence type="inferred from homology"/>
<dbReference type="Proteomes" id="UP000034076">
    <property type="component" value="Unassembled WGS sequence"/>
</dbReference>
<dbReference type="EMBL" id="LAYJ01000078">
    <property type="protein sequence ID" value="KKI51421.1"/>
    <property type="molecule type" value="Genomic_DNA"/>
</dbReference>
<gene>
    <name evidence="5" type="primary">rqcH</name>
    <name evidence="7" type="ORF">CHK_1209</name>
</gene>
<dbReference type="GO" id="GO:0000049">
    <property type="term" value="F:tRNA binding"/>
    <property type="evidence" value="ECO:0007669"/>
    <property type="project" value="UniProtKB-UniRule"/>
</dbReference>
<keyword evidence="8" id="KW-1185">Reference proteome</keyword>
<dbReference type="AlphaFoldDB" id="A0A0M2NKC5"/>
<dbReference type="PANTHER" id="PTHR15239:SF6">
    <property type="entry name" value="RIBOSOME QUALITY CONTROL COMPLEX SUBUNIT NEMF"/>
    <property type="match status" value="1"/>
</dbReference>
<dbReference type="GO" id="GO:0043023">
    <property type="term" value="F:ribosomal large subunit binding"/>
    <property type="evidence" value="ECO:0007669"/>
    <property type="project" value="UniProtKB-UniRule"/>
</dbReference>
<evidence type="ECO:0000256" key="2">
    <source>
        <dbReference type="ARBA" id="ARBA00022730"/>
    </source>
</evidence>
<dbReference type="RefSeq" id="WP_046443096.1">
    <property type="nucleotide sequence ID" value="NZ_LAYJ01000078.1"/>
</dbReference>
<dbReference type="OrthoDB" id="9766163at2"/>
<dbReference type="InterPro" id="IPR051608">
    <property type="entry name" value="RQC_Subunit_NEMF"/>
</dbReference>
<dbReference type="GO" id="GO:0019843">
    <property type="term" value="F:rRNA binding"/>
    <property type="evidence" value="ECO:0007669"/>
    <property type="project" value="UniProtKB-UniRule"/>
</dbReference>
<dbReference type="GO" id="GO:1990112">
    <property type="term" value="C:RQC complex"/>
    <property type="evidence" value="ECO:0007669"/>
    <property type="project" value="TreeGrafter"/>
</dbReference>
<keyword evidence="1 5" id="KW-0820">tRNA-binding</keyword>
<keyword evidence="3 5" id="KW-0694">RNA-binding</keyword>
<protein>
    <recommendedName>
        <fullName evidence="5">Rqc2 homolog RqcH</fullName>
        <shortName evidence="5">RqcH</shortName>
    </recommendedName>
</protein>
<dbReference type="InterPro" id="IPR043682">
    <property type="entry name" value="RqcH_bacterial"/>
</dbReference>
<dbReference type="Pfam" id="PF05670">
    <property type="entry name" value="NFACT-R_1"/>
    <property type="match status" value="1"/>
</dbReference>
<comment type="caution">
    <text evidence="7">The sequence shown here is derived from an EMBL/GenBank/DDBJ whole genome shotgun (WGS) entry which is preliminary data.</text>
</comment>
<accession>A0A0M2NKC5</accession>
<dbReference type="Pfam" id="PF05833">
    <property type="entry name" value="NFACT_N"/>
    <property type="match status" value="1"/>
</dbReference>
<dbReference type="GO" id="GO:0072344">
    <property type="term" value="P:rescue of stalled ribosome"/>
    <property type="evidence" value="ECO:0007669"/>
    <property type="project" value="UniProtKB-UniRule"/>
</dbReference>
<name>A0A0M2NKC5_9FIRM</name>
<feature type="domain" description="NFACT RNA-binding" evidence="6">
    <location>
        <begin position="461"/>
        <end position="560"/>
    </location>
</feature>
<evidence type="ECO:0000256" key="5">
    <source>
        <dbReference type="HAMAP-Rule" id="MF_00844"/>
    </source>
</evidence>
<reference evidence="7 8" key="1">
    <citation type="submission" date="2015-04" db="EMBL/GenBank/DDBJ databases">
        <title>Draft genome sequence of bacteremic isolate Catabacter hongkongensis type strain HKU16T.</title>
        <authorList>
            <person name="Lau S.K."/>
            <person name="Teng J.L."/>
            <person name="Huang Y."/>
            <person name="Curreem S.O."/>
            <person name="Tsui S.K."/>
            <person name="Woo P.C."/>
        </authorList>
    </citation>
    <scope>NUCLEOTIDE SEQUENCE [LARGE SCALE GENOMIC DNA]</scope>
    <source>
        <strain evidence="7 8">HKU16</strain>
    </source>
</reference>
<comment type="subunit">
    <text evidence="5">Associates with stalled 50S ribosomal subunits. Binds to RqcP.</text>
</comment>
<organism evidence="7 8">
    <name type="scientific">Christensenella hongkongensis</name>
    <dbReference type="NCBI Taxonomy" id="270498"/>
    <lineage>
        <taxon>Bacteria</taxon>
        <taxon>Bacillati</taxon>
        <taxon>Bacillota</taxon>
        <taxon>Clostridia</taxon>
        <taxon>Christensenellales</taxon>
        <taxon>Christensenellaceae</taxon>
        <taxon>Christensenella</taxon>
    </lineage>
</organism>
<keyword evidence="2 5" id="KW-0699">rRNA-binding</keyword>
<evidence type="ECO:0000259" key="6">
    <source>
        <dbReference type="Pfam" id="PF05670"/>
    </source>
</evidence>
<dbReference type="PANTHER" id="PTHR15239">
    <property type="entry name" value="NUCLEAR EXPORT MEDIATOR FACTOR NEMF"/>
    <property type="match status" value="1"/>
</dbReference>
<evidence type="ECO:0000256" key="4">
    <source>
        <dbReference type="ARBA" id="ARBA00022917"/>
    </source>
</evidence>
<evidence type="ECO:0000313" key="7">
    <source>
        <dbReference type="EMBL" id="KKI51421.1"/>
    </source>
</evidence>
<evidence type="ECO:0000313" key="8">
    <source>
        <dbReference type="Proteomes" id="UP000034076"/>
    </source>
</evidence>